<accession>A0A1M5PML8</accession>
<dbReference type="EMBL" id="LT670817">
    <property type="protein sequence ID" value="SHH02946.1"/>
    <property type="molecule type" value="Genomic_DNA"/>
</dbReference>
<dbReference type="AlphaFoldDB" id="A0A1M5PML8"/>
<evidence type="ECO:0000256" key="1">
    <source>
        <dbReference type="SAM" id="SignalP"/>
    </source>
</evidence>
<protein>
    <submittedName>
        <fullName evidence="2">Uncharacterized protein</fullName>
    </submittedName>
</protein>
<feature type="signal peptide" evidence="1">
    <location>
        <begin position="1"/>
        <end position="21"/>
    </location>
</feature>
<name>A0A1M5PML8_9BRAD</name>
<dbReference type="Proteomes" id="UP000189796">
    <property type="component" value="Chromosome I"/>
</dbReference>
<gene>
    <name evidence="2" type="ORF">SAMN05443248_3432</name>
</gene>
<organism evidence="2 3">
    <name type="scientific">Bradyrhizobium erythrophlei</name>
    <dbReference type="NCBI Taxonomy" id="1437360"/>
    <lineage>
        <taxon>Bacteria</taxon>
        <taxon>Pseudomonadati</taxon>
        <taxon>Pseudomonadota</taxon>
        <taxon>Alphaproteobacteria</taxon>
        <taxon>Hyphomicrobiales</taxon>
        <taxon>Nitrobacteraceae</taxon>
        <taxon>Bradyrhizobium</taxon>
    </lineage>
</organism>
<evidence type="ECO:0000313" key="2">
    <source>
        <dbReference type="EMBL" id="SHH02946.1"/>
    </source>
</evidence>
<proteinExistence type="predicted"/>
<evidence type="ECO:0000313" key="3">
    <source>
        <dbReference type="Proteomes" id="UP000189796"/>
    </source>
</evidence>
<keyword evidence="1" id="KW-0732">Signal</keyword>
<feature type="chain" id="PRO_5009912972" evidence="1">
    <location>
        <begin position="22"/>
        <end position="225"/>
    </location>
</feature>
<reference evidence="2 3" key="1">
    <citation type="submission" date="2016-11" db="EMBL/GenBank/DDBJ databases">
        <authorList>
            <person name="Jaros S."/>
            <person name="Januszkiewicz K."/>
            <person name="Wedrychowicz H."/>
        </authorList>
    </citation>
    <scope>NUCLEOTIDE SEQUENCE [LARGE SCALE GENOMIC DNA]</scope>
    <source>
        <strain evidence="2 3">GAS138</strain>
    </source>
</reference>
<sequence length="225" mass="25256">MRLCRQVFTVAIILLATPSVAEIKRQEPDTDIFVLMSGKCSTLRIAGRDFACRAVAFFHSEQGRANFTIALDDPSDDSHVISFSGENSRREQDDLYELQIDQMLLNSKNRPKVDGLPVPSAELATGLCRQFGNVSTKQISSISCSATDKNGKKYELQFDSDGSPIKVRRLRQSPLVSEKRRARQTEQRECRQKADVAKVLPRDWPAYINRCLAEVIEKPAPDAPQ</sequence>